<dbReference type="AlphaFoldDB" id="A0A7K3WPA5"/>
<dbReference type="NCBIfam" id="TIGR03519">
    <property type="entry name" value="T9SS_PorP_fam"/>
    <property type="match status" value="1"/>
</dbReference>
<accession>A0A7K3WPA5</accession>
<reference evidence="1 2" key="1">
    <citation type="submission" date="2020-02" db="EMBL/GenBank/DDBJ databases">
        <title>Out from the shadows clarifying the taxonomy of the family Cryomorphaceae and related taxa by utilizing the GTDB taxonomic framework.</title>
        <authorList>
            <person name="Bowman J.P."/>
        </authorList>
    </citation>
    <scope>NUCLEOTIDE SEQUENCE [LARGE SCALE GENOMIC DNA]</scope>
    <source>
        <strain evidence="1 2">QSSC 1-22</strain>
    </source>
</reference>
<comment type="caution">
    <text evidence="1">The sequence shown here is derived from an EMBL/GenBank/DDBJ whole genome shotgun (WGS) entry which is preliminary data.</text>
</comment>
<dbReference type="EMBL" id="JAAGVY010000011">
    <property type="protein sequence ID" value="NEN23480.1"/>
    <property type="molecule type" value="Genomic_DNA"/>
</dbReference>
<proteinExistence type="predicted"/>
<evidence type="ECO:0000313" key="1">
    <source>
        <dbReference type="EMBL" id="NEN23480.1"/>
    </source>
</evidence>
<organism evidence="1 2">
    <name type="scientific">Cryomorpha ignava</name>
    <dbReference type="NCBI Taxonomy" id="101383"/>
    <lineage>
        <taxon>Bacteria</taxon>
        <taxon>Pseudomonadati</taxon>
        <taxon>Bacteroidota</taxon>
        <taxon>Flavobacteriia</taxon>
        <taxon>Flavobacteriales</taxon>
        <taxon>Cryomorphaceae</taxon>
        <taxon>Cryomorpha</taxon>
    </lineage>
</organism>
<sequence>MRKIFLLLVGIIGAIQLQAQQEIMVSQYMFSGLFINPAYSGTHSFAEATALYRTQWTGFEGAPTTQTFGIEGPLSNELMGVGLTFTNDKIGDTRQTEVFANYSYHLFLNEAATTRLSFGVRAGFSDYTANLSETKVFDNGDPIFSQNQTNAFVPKIGAGVYLYSNLWYAGISIPTIYAADKNVRFNINDVGDRYFEPHTYITASYVFIRSDNFAIKPSFLIKYQNGAPLQADINCNLLIKNTFWIGASYRTGDAIIGLLEYNIGTNFRVGYAYDFTTTALSDYNSGSHEIMLSFKFAKETIKTKSPRYF</sequence>
<gene>
    <name evidence="1" type="ORF">G3O08_08195</name>
</gene>
<dbReference type="InterPro" id="IPR019861">
    <property type="entry name" value="PorP/SprF_Bacteroidetes"/>
</dbReference>
<evidence type="ECO:0000313" key="2">
    <source>
        <dbReference type="Proteomes" id="UP000486602"/>
    </source>
</evidence>
<dbReference type="RefSeq" id="WP_163284755.1">
    <property type="nucleotide sequence ID" value="NZ_JAAGVY010000011.1"/>
</dbReference>
<dbReference type="Pfam" id="PF11751">
    <property type="entry name" value="PorP_SprF"/>
    <property type="match status" value="1"/>
</dbReference>
<keyword evidence="2" id="KW-1185">Reference proteome</keyword>
<name>A0A7K3WPA5_9FLAO</name>
<dbReference type="Proteomes" id="UP000486602">
    <property type="component" value="Unassembled WGS sequence"/>
</dbReference>
<protein>
    <submittedName>
        <fullName evidence="1">Type IX secretion system membrane protein PorP/SprF</fullName>
    </submittedName>
</protein>